<dbReference type="PANTHER" id="PTHR46797">
    <property type="entry name" value="HTH-TYPE TRANSCRIPTIONAL REGULATOR"/>
    <property type="match status" value="1"/>
</dbReference>
<organism evidence="4 6">
    <name type="scientific">Pseudoalteromonas citrea</name>
    <dbReference type="NCBI Taxonomy" id="43655"/>
    <lineage>
        <taxon>Bacteria</taxon>
        <taxon>Pseudomonadati</taxon>
        <taxon>Pseudomonadota</taxon>
        <taxon>Gammaproteobacteria</taxon>
        <taxon>Alteromonadales</taxon>
        <taxon>Pseudoalteromonadaceae</taxon>
        <taxon>Pseudoalteromonas</taxon>
    </lineage>
</organism>
<dbReference type="PROSITE" id="PS50943">
    <property type="entry name" value="HTH_CROC1"/>
    <property type="match status" value="1"/>
</dbReference>
<dbReference type="Proteomes" id="UP000307706">
    <property type="component" value="Unassembled WGS sequence"/>
</dbReference>
<evidence type="ECO:0000313" key="4">
    <source>
        <dbReference type="EMBL" id="TMP54507.1"/>
    </source>
</evidence>
<dbReference type="EMBL" id="PNCK01000046">
    <property type="protein sequence ID" value="TMP41950.1"/>
    <property type="molecule type" value="Genomic_DNA"/>
</dbReference>
<name>A0A5S3XJF5_9GAMM</name>
<dbReference type="GO" id="GO:0003677">
    <property type="term" value="F:DNA binding"/>
    <property type="evidence" value="ECO:0007669"/>
    <property type="project" value="UniProtKB-KW"/>
</dbReference>
<dbReference type="SUPFAM" id="SSF51182">
    <property type="entry name" value="RmlC-like cupins"/>
    <property type="match status" value="1"/>
</dbReference>
<dbReference type="CDD" id="cd00093">
    <property type="entry name" value="HTH_XRE"/>
    <property type="match status" value="1"/>
</dbReference>
<comment type="caution">
    <text evidence="4">The sequence shown here is derived from an EMBL/GenBank/DDBJ whole genome shotgun (WGS) entry which is preliminary data.</text>
</comment>
<dbReference type="Pfam" id="PF07883">
    <property type="entry name" value="Cupin_2"/>
    <property type="match status" value="1"/>
</dbReference>
<reference evidence="5 6" key="1">
    <citation type="submission" date="2017-12" db="EMBL/GenBank/DDBJ databases">
        <authorList>
            <person name="Paulsen S."/>
            <person name="Gram L.K."/>
        </authorList>
    </citation>
    <scope>NUCLEOTIDE SEQUENCE [LARGE SCALE GENOMIC DNA]</scope>
    <source>
        <strain evidence="4 6">S2231</strain>
        <strain evidence="3 5">S2233</strain>
    </source>
</reference>
<evidence type="ECO:0000313" key="6">
    <source>
        <dbReference type="Proteomes" id="UP000307706"/>
    </source>
</evidence>
<sequence length="185" mass="20300">MNFDYLGLFIRSFRQANDETLQSLADRSGVSRSMISQIESGQKSPTIVVLAKLAIAMNIRLEDLVKAPNGTDSAQVLTPSKDNIVSKEGSVFVCHLLVAKFSSSSADLYHFYFTAYGKTSFSANKALGTTKYIWVEQGELTVILASKKVTAKAGQALKFDASIPHRFECRAGELVKGTFFVAYPR</sequence>
<dbReference type="InterPro" id="IPR050807">
    <property type="entry name" value="TransReg_Diox_bact_type"/>
</dbReference>
<gene>
    <name evidence="4" type="ORF">CWB96_19145</name>
    <name evidence="3" type="ORF">CWB97_13395</name>
</gene>
<dbReference type="GO" id="GO:0005829">
    <property type="term" value="C:cytosol"/>
    <property type="evidence" value="ECO:0007669"/>
    <property type="project" value="TreeGrafter"/>
</dbReference>
<dbReference type="SMART" id="SM00530">
    <property type="entry name" value="HTH_XRE"/>
    <property type="match status" value="1"/>
</dbReference>
<dbReference type="OrthoDB" id="9792093at2"/>
<evidence type="ECO:0000259" key="2">
    <source>
        <dbReference type="PROSITE" id="PS50943"/>
    </source>
</evidence>
<proteinExistence type="predicted"/>
<reference evidence="6" key="2">
    <citation type="submission" date="2019-06" db="EMBL/GenBank/DDBJ databases">
        <title>Co-occurence of chitin degradation, pigmentation and bioactivity in marine Pseudoalteromonas.</title>
        <authorList>
            <person name="Sonnenschein E.C."/>
            <person name="Bech P.K."/>
        </authorList>
    </citation>
    <scope>NUCLEOTIDE SEQUENCE [LARGE SCALE GENOMIC DNA]</scope>
    <source>
        <strain evidence="6">S2231</strain>
    </source>
</reference>
<protein>
    <submittedName>
        <fullName evidence="4">XRE family transcriptional regulator</fullName>
    </submittedName>
</protein>
<dbReference type="PANTHER" id="PTHR46797:SF1">
    <property type="entry name" value="METHYLPHOSPHONATE SYNTHASE"/>
    <property type="match status" value="1"/>
</dbReference>
<dbReference type="InterPro" id="IPR014710">
    <property type="entry name" value="RmlC-like_jellyroll"/>
</dbReference>
<accession>A0A5S3XJF5</accession>
<dbReference type="InterPro" id="IPR010982">
    <property type="entry name" value="Lambda_DNA-bd_dom_sf"/>
</dbReference>
<reference evidence="4" key="3">
    <citation type="submission" date="2019-09" db="EMBL/GenBank/DDBJ databases">
        <title>Co-occurence of chitin degradation, pigmentation and bioactivity in marine Pseudoalteromonas.</title>
        <authorList>
            <person name="Sonnenschein E.C."/>
            <person name="Bech P.K."/>
        </authorList>
    </citation>
    <scope>NUCLEOTIDE SEQUENCE</scope>
    <source>
        <strain evidence="4">S2231</strain>
        <strain evidence="3 5">S2233</strain>
    </source>
</reference>
<dbReference type="InterPro" id="IPR013096">
    <property type="entry name" value="Cupin_2"/>
</dbReference>
<dbReference type="InterPro" id="IPR011051">
    <property type="entry name" value="RmlC_Cupin_sf"/>
</dbReference>
<dbReference type="SUPFAM" id="SSF47413">
    <property type="entry name" value="lambda repressor-like DNA-binding domains"/>
    <property type="match status" value="1"/>
</dbReference>
<dbReference type="AlphaFoldDB" id="A0A5S3XJF5"/>
<evidence type="ECO:0000313" key="5">
    <source>
        <dbReference type="Proteomes" id="UP000305730"/>
    </source>
</evidence>
<evidence type="ECO:0000313" key="3">
    <source>
        <dbReference type="EMBL" id="TMP41950.1"/>
    </source>
</evidence>
<dbReference type="Gene3D" id="1.10.260.40">
    <property type="entry name" value="lambda repressor-like DNA-binding domains"/>
    <property type="match status" value="1"/>
</dbReference>
<dbReference type="RefSeq" id="WP_138597400.1">
    <property type="nucleotide sequence ID" value="NZ_PNCK01000046.1"/>
</dbReference>
<keyword evidence="5" id="KW-1185">Reference proteome</keyword>
<dbReference type="Pfam" id="PF01381">
    <property type="entry name" value="HTH_3"/>
    <property type="match status" value="1"/>
</dbReference>
<dbReference type="CDD" id="cd02209">
    <property type="entry name" value="cupin_XRE_C"/>
    <property type="match status" value="1"/>
</dbReference>
<keyword evidence="1" id="KW-0238">DNA-binding</keyword>
<dbReference type="InterPro" id="IPR001387">
    <property type="entry name" value="Cro/C1-type_HTH"/>
</dbReference>
<dbReference type="Proteomes" id="UP000305730">
    <property type="component" value="Unassembled WGS sequence"/>
</dbReference>
<dbReference type="GO" id="GO:0003700">
    <property type="term" value="F:DNA-binding transcription factor activity"/>
    <property type="evidence" value="ECO:0007669"/>
    <property type="project" value="TreeGrafter"/>
</dbReference>
<evidence type="ECO:0000256" key="1">
    <source>
        <dbReference type="ARBA" id="ARBA00023125"/>
    </source>
</evidence>
<dbReference type="Gene3D" id="2.60.120.10">
    <property type="entry name" value="Jelly Rolls"/>
    <property type="match status" value="1"/>
</dbReference>
<dbReference type="EMBL" id="PNCL01000122">
    <property type="protein sequence ID" value="TMP54507.1"/>
    <property type="molecule type" value="Genomic_DNA"/>
</dbReference>
<feature type="domain" description="HTH cro/C1-type" evidence="2">
    <location>
        <begin position="10"/>
        <end position="64"/>
    </location>
</feature>